<dbReference type="RefSeq" id="WP_284132375.1">
    <property type="nucleotide sequence ID" value="NZ_JASKYM010000002.1"/>
</dbReference>
<gene>
    <name evidence="2" type="ORF">QOZ84_07720</name>
</gene>
<evidence type="ECO:0000313" key="3">
    <source>
        <dbReference type="Proteomes" id="UP001301012"/>
    </source>
</evidence>
<evidence type="ECO:0000313" key="2">
    <source>
        <dbReference type="EMBL" id="MDK2563435.1"/>
    </source>
</evidence>
<dbReference type="EMBL" id="JASKYM010000002">
    <property type="protein sequence ID" value="MDK2563435.1"/>
    <property type="molecule type" value="Genomic_DNA"/>
</dbReference>
<comment type="caution">
    <text evidence="2">The sequence shown here is derived from an EMBL/GenBank/DDBJ whole genome shotgun (WGS) entry which is preliminary data.</text>
</comment>
<accession>A0ABT7E924</accession>
<organism evidence="2 3">
    <name type="scientific">Romboutsia sedimentorum</name>
    <dbReference type="NCBI Taxonomy" id="1368474"/>
    <lineage>
        <taxon>Bacteria</taxon>
        <taxon>Bacillati</taxon>
        <taxon>Bacillota</taxon>
        <taxon>Clostridia</taxon>
        <taxon>Peptostreptococcales</taxon>
        <taxon>Peptostreptococcaceae</taxon>
        <taxon>Romboutsia</taxon>
    </lineage>
</organism>
<dbReference type="Proteomes" id="UP001301012">
    <property type="component" value="Unassembled WGS sequence"/>
</dbReference>
<evidence type="ECO:0000259" key="1">
    <source>
        <dbReference type="Pfam" id="PF14266"/>
    </source>
</evidence>
<feature type="domain" description="Putative component of 'biosynthetic module'" evidence="1">
    <location>
        <begin position="271"/>
        <end position="487"/>
    </location>
</feature>
<reference evidence="2 3" key="1">
    <citation type="submission" date="2023-05" db="EMBL/GenBank/DDBJ databases">
        <title>Rombocin, a short stable natural nisin variant, displays selective antimicrobial activity against Listeria monocytogenes and employs dual mode of action to kill target bacterial strains.</title>
        <authorList>
            <person name="Wambui J."/>
            <person name="Stephan R."/>
            <person name="Kuipers O.P."/>
        </authorList>
    </citation>
    <scope>NUCLEOTIDE SEQUENCE [LARGE SCALE GENOMIC DNA]</scope>
    <source>
        <strain evidence="2 3">RC002</strain>
    </source>
</reference>
<protein>
    <submittedName>
        <fullName evidence="2">YceG family protein</fullName>
    </submittedName>
</protein>
<proteinExistence type="predicted"/>
<feature type="domain" description="Putative component of 'biosynthetic module'" evidence="1">
    <location>
        <begin position="6"/>
        <end position="245"/>
    </location>
</feature>
<name>A0ABT7E924_9FIRM</name>
<sequence>MSDCLVFEKLFSSQSDRGNYTPSISYLNYFISYTGLKDEDLYNLEIFKSKEKFDSRQDIVLFFDSIPNPSDFDTINYFKDKLKNYNNSLANIDITIVNDEHLNGKIKKVIDIFLDSQNSEFSNDRVKQNFIIKIISWIKEYIKPLKISKDDAPKVIFYGDIKKHEAYLLLIIHLIGFDVLYLNPNEDSNINLLDSKKYKIEVIKSNLIDENVSFEERIKLGEVIEKSTIKKAMTVGAQASKRISDQLLNDCSFIKPWQLQDRKIKSLLLNSTLDEIGIYFKEPLKLRPGFTFDNKNVEVPVFFSKINGSYNDNNDYLDFIYNFRFSDDAFFIEFDGDVSRLSKKFTKDAFSLSFLINGEGIIDKKGILENKSYNISTLNANIQELILEKVEEVIAGDMFISKLNKEDRIKGLYTVLNMDKKIVHMINNFDYSLINPKLILYIEKDFIFEKEILFLMLLLSKIGFDIIVLCPCGSNCIENVINNELIDIHRLDKMVYELKLNSITNGIPLFKKIFGKRR</sequence>
<dbReference type="Pfam" id="PF14266">
    <property type="entry name" value="YceG_bac"/>
    <property type="match status" value="2"/>
</dbReference>
<keyword evidence="3" id="KW-1185">Reference proteome</keyword>
<dbReference type="InterPro" id="IPR025647">
    <property type="entry name" value="YceG_bac"/>
</dbReference>